<dbReference type="GO" id="GO:0004386">
    <property type="term" value="F:helicase activity"/>
    <property type="evidence" value="ECO:0007669"/>
    <property type="project" value="UniProtKB-KW"/>
</dbReference>
<dbReference type="PANTHER" id="PTHR30591">
    <property type="entry name" value="RECBCD ENZYME SUBUNIT RECC"/>
    <property type="match status" value="1"/>
</dbReference>
<name>A0A9D1DPD9_9FIRM</name>
<keyword evidence="3" id="KW-0227">DNA damage</keyword>
<dbReference type="Pfam" id="PF12705">
    <property type="entry name" value="PDDEXK_1"/>
    <property type="match status" value="1"/>
</dbReference>
<dbReference type="GO" id="GO:0005524">
    <property type="term" value="F:ATP binding"/>
    <property type="evidence" value="ECO:0007669"/>
    <property type="project" value="UniProtKB-KW"/>
</dbReference>
<dbReference type="InterPro" id="IPR027417">
    <property type="entry name" value="P-loop_NTPase"/>
</dbReference>
<comment type="caution">
    <text evidence="11">The sequence shown here is derived from an EMBL/GenBank/DDBJ whole genome shotgun (WGS) entry which is preliminary data.</text>
</comment>
<proteinExistence type="predicted"/>
<evidence type="ECO:0000256" key="8">
    <source>
        <dbReference type="ARBA" id="ARBA00023125"/>
    </source>
</evidence>
<dbReference type="GO" id="GO:0003677">
    <property type="term" value="F:DNA binding"/>
    <property type="evidence" value="ECO:0007669"/>
    <property type="project" value="UniProtKB-KW"/>
</dbReference>
<evidence type="ECO:0000256" key="7">
    <source>
        <dbReference type="ARBA" id="ARBA00022840"/>
    </source>
</evidence>
<keyword evidence="8" id="KW-0238">DNA-binding</keyword>
<feature type="domain" description="UvrD-like helicase C-terminal" evidence="10">
    <location>
        <begin position="270"/>
        <end position="571"/>
    </location>
</feature>
<dbReference type="InterPro" id="IPR038726">
    <property type="entry name" value="PDDEXK_AddAB-type"/>
</dbReference>
<keyword evidence="6" id="KW-0269">Exonuclease</keyword>
<reference evidence="11" key="1">
    <citation type="submission" date="2020-10" db="EMBL/GenBank/DDBJ databases">
        <authorList>
            <person name="Gilroy R."/>
        </authorList>
    </citation>
    <scope>NUCLEOTIDE SEQUENCE</scope>
    <source>
        <strain evidence="11">ChiSjej1B19-7085</strain>
    </source>
</reference>
<dbReference type="Proteomes" id="UP000886785">
    <property type="component" value="Unassembled WGS sequence"/>
</dbReference>
<dbReference type="SUPFAM" id="SSF52540">
    <property type="entry name" value="P-loop containing nucleoside triphosphate hydrolases"/>
    <property type="match status" value="2"/>
</dbReference>
<accession>A0A9D1DPD9</accession>
<protein>
    <submittedName>
        <fullName evidence="11">PD-(D/E)XK nuclease family protein</fullName>
    </submittedName>
</protein>
<keyword evidence="4" id="KW-0378">Hydrolase</keyword>
<reference evidence="11" key="2">
    <citation type="journal article" date="2021" name="PeerJ">
        <title>Extensive microbial diversity within the chicken gut microbiome revealed by metagenomics and culture.</title>
        <authorList>
            <person name="Gilroy R."/>
            <person name="Ravi A."/>
            <person name="Getino M."/>
            <person name="Pursley I."/>
            <person name="Horton D.L."/>
            <person name="Alikhan N.F."/>
            <person name="Baker D."/>
            <person name="Gharbi K."/>
            <person name="Hall N."/>
            <person name="Watson M."/>
            <person name="Adriaenssens E.M."/>
            <person name="Foster-Nyarko E."/>
            <person name="Jarju S."/>
            <person name="Secka A."/>
            <person name="Antonio M."/>
            <person name="Oren A."/>
            <person name="Chaudhuri R.R."/>
            <person name="La Ragione R."/>
            <person name="Hildebrand F."/>
            <person name="Pallen M.J."/>
        </authorList>
    </citation>
    <scope>NUCLEOTIDE SEQUENCE</scope>
    <source>
        <strain evidence="11">ChiSjej1B19-7085</strain>
    </source>
</reference>
<dbReference type="GO" id="GO:0004527">
    <property type="term" value="F:exonuclease activity"/>
    <property type="evidence" value="ECO:0007669"/>
    <property type="project" value="UniProtKB-KW"/>
</dbReference>
<evidence type="ECO:0000313" key="12">
    <source>
        <dbReference type="Proteomes" id="UP000886785"/>
    </source>
</evidence>
<dbReference type="PANTHER" id="PTHR30591:SF1">
    <property type="entry name" value="RECBCD ENZYME SUBUNIT RECC"/>
    <property type="match status" value="1"/>
</dbReference>
<evidence type="ECO:0000256" key="4">
    <source>
        <dbReference type="ARBA" id="ARBA00022801"/>
    </source>
</evidence>
<dbReference type="InterPro" id="IPR011604">
    <property type="entry name" value="PDDEXK-like_dom_sf"/>
</dbReference>
<keyword evidence="9" id="KW-0234">DNA repair</keyword>
<dbReference type="Gene3D" id="3.40.50.300">
    <property type="entry name" value="P-loop containing nucleotide triphosphate hydrolases"/>
    <property type="match status" value="4"/>
</dbReference>
<keyword evidence="1" id="KW-0540">Nuclease</keyword>
<organism evidence="11 12">
    <name type="scientific">Candidatus Gallacutalibacter pullicola</name>
    <dbReference type="NCBI Taxonomy" id="2840830"/>
    <lineage>
        <taxon>Bacteria</taxon>
        <taxon>Bacillati</taxon>
        <taxon>Bacillota</taxon>
        <taxon>Clostridia</taxon>
        <taxon>Eubacteriales</taxon>
        <taxon>Candidatus Gallacutalibacter</taxon>
    </lineage>
</organism>
<dbReference type="AlphaFoldDB" id="A0A9D1DPD9"/>
<gene>
    <name evidence="11" type="ORF">IAA54_02980</name>
</gene>
<dbReference type="GO" id="GO:0006281">
    <property type="term" value="P:DNA repair"/>
    <property type="evidence" value="ECO:0007669"/>
    <property type="project" value="UniProtKB-KW"/>
</dbReference>
<evidence type="ECO:0000256" key="1">
    <source>
        <dbReference type="ARBA" id="ARBA00022722"/>
    </source>
</evidence>
<dbReference type="EMBL" id="DVHF01000036">
    <property type="protein sequence ID" value="HIR56607.1"/>
    <property type="molecule type" value="Genomic_DNA"/>
</dbReference>
<evidence type="ECO:0000256" key="3">
    <source>
        <dbReference type="ARBA" id="ARBA00022763"/>
    </source>
</evidence>
<evidence type="ECO:0000259" key="10">
    <source>
        <dbReference type="PROSITE" id="PS51217"/>
    </source>
</evidence>
<keyword evidence="5" id="KW-0347">Helicase</keyword>
<evidence type="ECO:0000256" key="5">
    <source>
        <dbReference type="ARBA" id="ARBA00022806"/>
    </source>
</evidence>
<dbReference type="InterPro" id="IPR014017">
    <property type="entry name" value="DNA_helicase_UvrD-like_C"/>
</dbReference>
<dbReference type="GO" id="GO:0006310">
    <property type="term" value="P:DNA recombination"/>
    <property type="evidence" value="ECO:0007669"/>
    <property type="project" value="TreeGrafter"/>
</dbReference>
<evidence type="ECO:0000256" key="9">
    <source>
        <dbReference type="ARBA" id="ARBA00023204"/>
    </source>
</evidence>
<evidence type="ECO:0000256" key="2">
    <source>
        <dbReference type="ARBA" id="ARBA00022741"/>
    </source>
</evidence>
<evidence type="ECO:0000256" key="6">
    <source>
        <dbReference type="ARBA" id="ARBA00022839"/>
    </source>
</evidence>
<sequence length="1110" mass="124831">MLHLILGCAGSGKTFQAQQLLYRLAEEGREKLMLLVPEQYSFESERSMLSLLGPEHAQRVSVTSFTRLTDLVFRQYGGIAGKRLDDGGRSILMSLALEELSDQLPLYRRHARTPELASLMLSISTEMKMCAQSPERLLEISAAVPDSTLREKTKEIALILSAYDALVARTYLDPLDDLTRLAKKLREEPFFSGYTVAVDSFKGFTAQEFDVLECILRQAGDVYVTLCADRIDDPENGMGLFSLVRKTAQRLIRIAKNNNIAVAAPEYLAGGVRFRDPALAALERSVFRPGRESYPEKTDAVTIYQARDCYDEAEFAALTIRRLVMEHGYRYRDFAIIVRSMESYHTCLPAALERWKVPAFLDRPRAIDAEPLMRLVLGAFRIVRGGFQSDDVLAWLKTGLAGFSQDEISELENYVFLWKISGRKWREEWTENPRGFLETFGDEEAEILARVNDIRKRITEPLAEFSEAVRDTDGDGIARAVYRLLERIGAAESLKHLYRRLKDCGQHELAGQQVRLWDMLMEILDQTALVLRERRMDPQRYADLLRQVIRAGDIASIPQGLDEVTVGVADRVRPHEPKVVFLLGAAQGEFPQTAVPGGVFSTEERRELIRLGLTLADTPEDEAVEERFLAYSSMCSPSERLYLSAPSAGLDGEAKSPSVILSEALSALPHLRRLNALFVPPQAFASAPDPAFELAARSWRQDSPMLASLREVLGEREGFGPRLEALERAGNRLPMRLESPVCIRDLMEGGQHVSASQIETYHLCRFQYFCRYGLGARERRPAEMNPLEYGSLMHYLLENTLKNEGSEKLAAMSGRGRKKLVAEYIEKYVEKKMGGKEGKSPRFNFLFDRLADSAQVVIGHIAAELTQSRFQPAEYELELRPGGKYHPLRIPLPDGSSVSIEGKIDRLDVLEKDGETYLRVIDYKTGGKDFKLSDVLSGLNMQMLLYLAAVIESAGAEPAGVLYMPASRPFVPARHSQSKEEIRREAEKRLRMTGLVLDDPEIITAMEEKAEGKYIPVALKDGKPARRDNVVDRHEMGRILGYIRKMAARMALTLREGDVAADPLKGGRDACQYCPYFAICGHERDDGGRDLLQCGKAEALKRMEQEDDDE</sequence>
<keyword evidence="7" id="KW-0067">ATP-binding</keyword>
<dbReference type="Gene3D" id="3.90.320.10">
    <property type="match status" value="1"/>
</dbReference>
<keyword evidence="2" id="KW-0547">Nucleotide-binding</keyword>
<dbReference type="PROSITE" id="PS51217">
    <property type="entry name" value="UVRD_HELICASE_CTER"/>
    <property type="match status" value="1"/>
</dbReference>
<evidence type="ECO:0000313" key="11">
    <source>
        <dbReference type="EMBL" id="HIR56607.1"/>
    </source>
</evidence>
<dbReference type="InterPro" id="IPR049035">
    <property type="entry name" value="ADDB_N"/>
</dbReference>
<dbReference type="Pfam" id="PF21445">
    <property type="entry name" value="ADDB_N"/>
    <property type="match status" value="1"/>
</dbReference>